<dbReference type="OrthoDB" id="118271at2"/>
<name>A0A1D7QGB4_9SPHI</name>
<evidence type="ECO:0000313" key="1">
    <source>
        <dbReference type="EMBL" id="AOM77685.1"/>
    </source>
</evidence>
<keyword evidence="1" id="KW-0808">Transferase</keyword>
<dbReference type="Proteomes" id="UP000094313">
    <property type="component" value="Chromosome"/>
</dbReference>
<sequence length="266" mass="30618">MFKNLFVKRQKSQYGWFGNYSSWAEVAAETGGYDAGVILERTKEAILKVKKGEAVYERDSVVFDKKEYPFPLITFLLHSASLNKKPLHVLDFGGSLGSTYFQVKEFLTPDVCASWNVVEQGHYVECGKAHFEDEILKFYESIDACKAEKEIDLVVLSSSIQYLEKPHDFLKQLAAYHFPFLLFDRTAFHYGEADRLTLQRVPPEIYPASYPSWFFNEKAFLSHFSGQYEIRAEFTSYVKGEETMLIDEVQSGYDKGFYLINSSTHA</sequence>
<dbReference type="GO" id="GO:0008168">
    <property type="term" value="F:methyltransferase activity"/>
    <property type="evidence" value="ECO:0007669"/>
    <property type="project" value="UniProtKB-KW"/>
</dbReference>
<proteinExistence type="predicted"/>
<evidence type="ECO:0000313" key="2">
    <source>
        <dbReference type="Proteomes" id="UP000094313"/>
    </source>
</evidence>
<dbReference type="RefSeq" id="WP_069379373.1">
    <property type="nucleotide sequence ID" value="NZ_CP017141.1"/>
</dbReference>
<keyword evidence="1" id="KW-0489">Methyltransferase</keyword>
<reference evidence="1 2" key="1">
    <citation type="submission" date="2016-08" db="EMBL/GenBank/DDBJ databases">
        <authorList>
            <person name="Seilhamer J.J."/>
        </authorList>
    </citation>
    <scope>NUCLEOTIDE SEQUENCE [LARGE SCALE GENOMIC DNA]</scope>
    <source>
        <strain evidence="1 2">DX4</strain>
    </source>
</reference>
<keyword evidence="2" id="KW-1185">Reference proteome</keyword>
<dbReference type="InterPro" id="IPR027612">
    <property type="entry name" value="Put_MTase_LIC12133"/>
</dbReference>
<gene>
    <name evidence="1" type="ORF">BFS30_11195</name>
</gene>
<dbReference type="AlphaFoldDB" id="A0A1D7QGB4"/>
<organism evidence="1 2">
    <name type="scientific">Pedobacter steynii</name>
    <dbReference type="NCBI Taxonomy" id="430522"/>
    <lineage>
        <taxon>Bacteria</taxon>
        <taxon>Pseudomonadati</taxon>
        <taxon>Bacteroidota</taxon>
        <taxon>Sphingobacteriia</taxon>
        <taxon>Sphingobacteriales</taxon>
        <taxon>Sphingobacteriaceae</taxon>
        <taxon>Pedobacter</taxon>
    </lineage>
</organism>
<dbReference type="GO" id="GO:0032259">
    <property type="term" value="P:methylation"/>
    <property type="evidence" value="ECO:0007669"/>
    <property type="project" value="UniProtKB-KW"/>
</dbReference>
<dbReference type="NCBIfam" id="TIGR04325">
    <property type="entry name" value="MTase_LIC12133"/>
    <property type="match status" value="1"/>
</dbReference>
<dbReference type="KEGG" id="psty:BFS30_11195"/>
<accession>A0A1D7QGB4</accession>
<dbReference type="EMBL" id="CP017141">
    <property type="protein sequence ID" value="AOM77685.1"/>
    <property type="molecule type" value="Genomic_DNA"/>
</dbReference>
<protein>
    <submittedName>
        <fullName evidence="1">Methyltransferase, TIGR04325 family</fullName>
    </submittedName>
</protein>